<gene>
    <name evidence="2" type="ORF">PHMEG_00033380</name>
</gene>
<evidence type="ECO:0000313" key="2">
    <source>
        <dbReference type="EMBL" id="OWY96365.1"/>
    </source>
</evidence>
<name>A0A225UT49_9STRA</name>
<sequence>MMARCQSTGETYEAVTRSMKASFDPKLLEASCRLRWNIKKKNVNDKTLLVEIDNIISSVKIEALPDVRALFKTELRLNLKESDVNERILQYFMGCDRVIEEHAKEKCTLLVSSLAPEALKEDVKNDKEFCRSKQQRSDGDMGKKPRRKVVLEASKSSWSTHRDHDKERESLEERQTLQRSVNIPEKGCLKCKGPHWLSKCPTPTDTEKRDLPRQFHKEKSKLNVKRLRTDN</sequence>
<dbReference type="AlphaFoldDB" id="A0A225UT49"/>
<feature type="region of interest" description="Disordered" evidence="1">
    <location>
        <begin position="130"/>
        <end position="175"/>
    </location>
</feature>
<feature type="compositionally biased region" description="Basic and acidic residues" evidence="1">
    <location>
        <begin position="130"/>
        <end position="143"/>
    </location>
</feature>
<protein>
    <submittedName>
        <fullName evidence="2">Uncharacterized protein</fullName>
    </submittedName>
</protein>
<feature type="compositionally biased region" description="Basic and acidic residues" evidence="1">
    <location>
        <begin position="205"/>
        <end position="231"/>
    </location>
</feature>
<accession>A0A225UT49</accession>
<comment type="caution">
    <text evidence="2">The sequence shown here is derived from an EMBL/GenBank/DDBJ whole genome shotgun (WGS) entry which is preliminary data.</text>
</comment>
<feature type="region of interest" description="Disordered" evidence="1">
    <location>
        <begin position="199"/>
        <end position="231"/>
    </location>
</feature>
<dbReference type="Proteomes" id="UP000198211">
    <property type="component" value="Unassembled WGS sequence"/>
</dbReference>
<keyword evidence="3" id="KW-1185">Reference proteome</keyword>
<evidence type="ECO:0000256" key="1">
    <source>
        <dbReference type="SAM" id="MobiDB-lite"/>
    </source>
</evidence>
<reference evidence="3" key="1">
    <citation type="submission" date="2017-03" db="EMBL/GenBank/DDBJ databases">
        <title>Phytopthora megakarya and P. palmivora, two closely related causual agents of cacao black pod achieved similar genome size and gene model numbers by different mechanisms.</title>
        <authorList>
            <person name="Ali S."/>
            <person name="Shao J."/>
            <person name="Larry D.J."/>
            <person name="Kronmiller B."/>
            <person name="Shen D."/>
            <person name="Strem M.D."/>
            <person name="Melnick R.L."/>
            <person name="Guiltinan M.J."/>
            <person name="Tyler B.M."/>
            <person name="Meinhardt L.W."/>
            <person name="Bailey B.A."/>
        </authorList>
    </citation>
    <scope>NUCLEOTIDE SEQUENCE [LARGE SCALE GENOMIC DNA]</scope>
    <source>
        <strain evidence="3">zdho120</strain>
    </source>
</reference>
<organism evidence="2 3">
    <name type="scientific">Phytophthora megakarya</name>
    <dbReference type="NCBI Taxonomy" id="4795"/>
    <lineage>
        <taxon>Eukaryota</taxon>
        <taxon>Sar</taxon>
        <taxon>Stramenopiles</taxon>
        <taxon>Oomycota</taxon>
        <taxon>Peronosporomycetes</taxon>
        <taxon>Peronosporales</taxon>
        <taxon>Peronosporaceae</taxon>
        <taxon>Phytophthora</taxon>
    </lineage>
</organism>
<evidence type="ECO:0000313" key="3">
    <source>
        <dbReference type="Proteomes" id="UP000198211"/>
    </source>
</evidence>
<proteinExistence type="predicted"/>
<dbReference type="OrthoDB" id="120459at2759"/>
<feature type="compositionally biased region" description="Basic and acidic residues" evidence="1">
    <location>
        <begin position="160"/>
        <end position="175"/>
    </location>
</feature>
<dbReference type="EMBL" id="NBNE01011728">
    <property type="protein sequence ID" value="OWY96365.1"/>
    <property type="molecule type" value="Genomic_DNA"/>
</dbReference>